<feature type="transmembrane region" description="Helical" evidence="6">
    <location>
        <begin position="389"/>
        <end position="408"/>
    </location>
</feature>
<feature type="transmembrane region" description="Helical" evidence="6">
    <location>
        <begin position="37"/>
        <end position="58"/>
    </location>
</feature>
<feature type="transmembrane region" description="Helical" evidence="6">
    <location>
        <begin position="522"/>
        <end position="542"/>
    </location>
</feature>
<feature type="transmembrane region" description="Helical" evidence="6">
    <location>
        <begin position="266"/>
        <end position="290"/>
    </location>
</feature>
<feature type="transmembrane region" description="Helical" evidence="6">
    <location>
        <begin position="232"/>
        <end position="254"/>
    </location>
</feature>
<feature type="transmembrane region" description="Helical" evidence="6">
    <location>
        <begin position="102"/>
        <end position="123"/>
    </location>
</feature>
<keyword evidence="8" id="KW-1185">Reference proteome</keyword>
<keyword evidence="4 6" id="KW-1133">Transmembrane helix</keyword>
<feature type="transmembrane region" description="Helical" evidence="6">
    <location>
        <begin position="491"/>
        <end position="510"/>
    </location>
</feature>
<comment type="subcellular location">
    <subcellularLocation>
        <location evidence="1">Membrane</location>
        <topology evidence="1">Multi-pass membrane protein</topology>
    </subcellularLocation>
</comment>
<dbReference type="RefSeq" id="XP_065660865.1">
    <property type="nucleotide sequence ID" value="XM_065804793.1"/>
</dbReference>
<evidence type="ECO:0000256" key="4">
    <source>
        <dbReference type="ARBA" id="ARBA00022989"/>
    </source>
</evidence>
<dbReference type="Pfam" id="PF13906">
    <property type="entry name" value="AA_permease_C"/>
    <property type="match status" value="1"/>
</dbReference>
<protein>
    <submittedName>
        <fullName evidence="9">High affinity cationic amino acid transporter 1 isoform X2</fullName>
    </submittedName>
</protein>
<gene>
    <name evidence="9" type="primary">LOC124811203</name>
</gene>
<dbReference type="PANTHER" id="PTHR43243:SF4">
    <property type="entry name" value="CATIONIC AMINO ACID TRANSPORTER 4"/>
    <property type="match status" value="1"/>
</dbReference>
<organism evidence="8 9">
    <name type="scientific">Hydra vulgaris</name>
    <name type="common">Hydra</name>
    <name type="synonym">Hydra attenuata</name>
    <dbReference type="NCBI Taxonomy" id="6087"/>
    <lineage>
        <taxon>Eukaryota</taxon>
        <taxon>Metazoa</taxon>
        <taxon>Cnidaria</taxon>
        <taxon>Hydrozoa</taxon>
        <taxon>Hydroidolina</taxon>
        <taxon>Anthoathecata</taxon>
        <taxon>Aplanulata</taxon>
        <taxon>Hydridae</taxon>
        <taxon>Hydra</taxon>
    </lineage>
</organism>
<dbReference type="Pfam" id="PF13520">
    <property type="entry name" value="AA_permease_2"/>
    <property type="match status" value="1"/>
</dbReference>
<keyword evidence="3 6" id="KW-0812">Transmembrane</keyword>
<feature type="transmembrane region" description="Helical" evidence="6">
    <location>
        <begin position="315"/>
        <end position="341"/>
    </location>
</feature>
<feature type="transmembrane region" description="Helical" evidence="6">
    <location>
        <begin position="362"/>
        <end position="383"/>
    </location>
</feature>
<evidence type="ECO:0000313" key="9">
    <source>
        <dbReference type="RefSeq" id="XP_065660865.1"/>
    </source>
</evidence>
<evidence type="ECO:0000256" key="2">
    <source>
        <dbReference type="ARBA" id="ARBA00022448"/>
    </source>
</evidence>
<dbReference type="PANTHER" id="PTHR43243">
    <property type="entry name" value="INNER MEMBRANE TRANSPORTER YGJI-RELATED"/>
    <property type="match status" value="1"/>
</dbReference>
<evidence type="ECO:0000256" key="1">
    <source>
        <dbReference type="ARBA" id="ARBA00004141"/>
    </source>
</evidence>
<reference evidence="9" key="1">
    <citation type="submission" date="2025-08" db="UniProtKB">
        <authorList>
            <consortium name="RefSeq"/>
        </authorList>
    </citation>
    <scope>IDENTIFICATION</scope>
</reference>
<evidence type="ECO:0000256" key="6">
    <source>
        <dbReference type="SAM" id="Phobius"/>
    </source>
</evidence>
<feature type="transmembrane region" description="Helical" evidence="6">
    <location>
        <begin position="578"/>
        <end position="599"/>
    </location>
</feature>
<feature type="transmembrane region" description="Helical" evidence="6">
    <location>
        <begin position="197"/>
        <end position="217"/>
    </location>
</feature>
<keyword evidence="2" id="KW-0813">Transport</keyword>
<evidence type="ECO:0000256" key="3">
    <source>
        <dbReference type="ARBA" id="ARBA00022692"/>
    </source>
</evidence>
<dbReference type="InterPro" id="IPR029485">
    <property type="entry name" value="CAT_C"/>
</dbReference>
<dbReference type="Proteomes" id="UP001652625">
    <property type="component" value="Chromosome 09"/>
</dbReference>
<dbReference type="InterPro" id="IPR002293">
    <property type="entry name" value="AA/rel_permease1"/>
</dbReference>
<evidence type="ECO:0000313" key="8">
    <source>
        <dbReference type="Proteomes" id="UP001652625"/>
    </source>
</evidence>
<evidence type="ECO:0000256" key="5">
    <source>
        <dbReference type="ARBA" id="ARBA00023136"/>
    </source>
</evidence>
<dbReference type="GeneID" id="124811203"/>
<feature type="transmembrane region" description="Helical" evidence="6">
    <location>
        <begin position="70"/>
        <end position="90"/>
    </location>
</feature>
<evidence type="ECO:0000259" key="7">
    <source>
        <dbReference type="Pfam" id="PF13906"/>
    </source>
</evidence>
<feature type="transmembrane region" description="Helical" evidence="6">
    <location>
        <begin position="171"/>
        <end position="190"/>
    </location>
</feature>
<keyword evidence="5 6" id="KW-0472">Membrane</keyword>
<name>A0ABM4CGL6_HYDVU</name>
<dbReference type="PIRSF" id="PIRSF006060">
    <property type="entry name" value="AA_transporter"/>
    <property type="match status" value="1"/>
</dbReference>
<proteinExistence type="predicted"/>
<feature type="transmembrane region" description="Helical" evidence="6">
    <location>
        <begin position="549"/>
        <end position="572"/>
    </location>
</feature>
<accession>A0ABM4CGL6</accession>
<feature type="domain" description="Cationic amino acid transporter C-terminal" evidence="7">
    <location>
        <begin position="551"/>
        <end position="601"/>
    </location>
</feature>
<dbReference type="Gene3D" id="1.20.1740.10">
    <property type="entry name" value="Amino acid/polyamine transporter I"/>
    <property type="match status" value="2"/>
</dbReference>
<sequence length="621" mass="68515">MVKVRNRIKKIHESLFRTKELSKDKTGILDTKLRRCLTTFDISLIGISSTLGSGVYILTGEVSENITGPAIIISITLAAIASILSGLCYTEFAARVPKAGSAYVYSYVVIGEFFAFVVGWNLVLEYGIGAAAVVKGFTKYTDALFNNQIENYTASAIGHFHVFGQDTYPDIFSLIVCILITVLVAFSVKISAHFNSLCTVATILVIVMVVAMGSFYAKVDNIKNFFPYGVKGMIAGASSCYYAFIGFDAVCMVSEEAKRPNKSVPASVIITILTCYVGFVATSLVLNMMIPYHEMQGSASLATAFEKVNLPAAKYIIGIGAIFGLLGNAISSMMMMPRFLYSMAQDGLIFPVFSRVNEKTNIPLYATFLGGLLTGIMALFFTLTELVDMVSIGTIMAYTIVTVSVLTLRYQEASLGMADESYEECNVYPNAVINTDPLLSKSLVAENENEKDPLIKKEKTSRWKTFIIKNNDFLNYGSSEPSTVTETRAKICVFLLVIEIFIFSQLLHFLISKAFQHETVAILFFTIFGILIAATTTALSTFPENSQKLFFKVPLLPWIPVLGLFLNVYLLLGLNSATWIRFGIWMAVGLTVYFTYGFWNSKLRQPNLVVQSIDNENLQSE</sequence>